<dbReference type="EMBL" id="JAFFZN010000019">
    <property type="protein sequence ID" value="MBO8187751.1"/>
    <property type="molecule type" value="Genomic_DNA"/>
</dbReference>
<name>A0ABS3WX95_9ACTN</name>
<evidence type="ECO:0008006" key="4">
    <source>
        <dbReference type="Google" id="ProtNLM"/>
    </source>
</evidence>
<keyword evidence="3" id="KW-1185">Reference proteome</keyword>
<evidence type="ECO:0000256" key="1">
    <source>
        <dbReference type="SAM" id="MobiDB-lite"/>
    </source>
</evidence>
<feature type="compositionally biased region" description="Polar residues" evidence="1">
    <location>
        <begin position="1"/>
        <end position="19"/>
    </location>
</feature>
<organism evidence="2 3">
    <name type="scientific">Streptomyces spirodelae</name>
    <dbReference type="NCBI Taxonomy" id="2812904"/>
    <lineage>
        <taxon>Bacteria</taxon>
        <taxon>Bacillati</taxon>
        <taxon>Actinomycetota</taxon>
        <taxon>Actinomycetes</taxon>
        <taxon>Kitasatosporales</taxon>
        <taxon>Streptomycetaceae</taxon>
        <taxon>Streptomyces</taxon>
    </lineage>
</organism>
<evidence type="ECO:0000313" key="3">
    <source>
        <dbReference type="Proteomes" id="UP001518976"/>
    </source>
</evidence>
<evidence type="ECO:0000313" key="2">
    <source>
        <dbReference type="EMBL" id="MBO8187751.1"/>
    </source>
</evidence>
<sequence>MTADTSIDSSHGPVNSGSGHQYILYPEIRESAANDSSGRNPRQAGVEELRALRRRFVHPPGCDLARRLLEDNRAVLLRAHPGHGAVTAAKVLLCELPQGAQRFRELVDQAVEEDAGRAVDAGQVEEGAALLLDLSEVPERRYAAFMAELPGLLKIVRARGAWLAVVLPQEWRAGFDHLLQRLVSSLGRPDALHVLRAHLRGRGICPSPSELAGKELELLLANATMTGVAELAEEIASGQAATGEAATGEAGFEARLSAALEARRPGMDDVEKHLAALQSGTQRALLLTTALLHGARTDTIHEAAIRLVRTAEHPEVDTPPLQHRTLSARLSDIKATADAASRVRFDAPAYDDRVRTYFWDNYPQLRASLGRWVSQAPGFPALAASDRLELVTRFARECLRTGPPEGLTDLAERWTRPSASKEELSMAARALGEGVGHPRYGSVFRHRLYVWAQDAALPAPRANVLIGVCSEVLSRRFPDQAMVRLRHLSRHHQPGVRETAREALSRITDSDHRLYRSLLSRLRPGADQRGRRDLAVFLRVADPSRLVDDSDVRGLLADHWTTALATVPSTDWEEPLRRWLDRAHARPGTGRTALSTLAEACARHRAAFGAVYAVACAWAGADPERIRTVDALWATSRSAPGPVPAPASH</sequence>
<reference evidence="2 3" key="1">
    <citation type="submission" date="2021-02" db="EMBL/GenBank/DDBJ databases">
        <title>Streptomyces spirodelae sp. nov., isolated from duckweed.</title>
        <authorList>
            <person name="Saimee Y."/>
            <person name="Duangmal K."/>
        </authorList>
    </citation>
    <scope>NUCLEOTIDE SEQUENCE [LARGE SCALE GENOMIC DNA]</scope>
    <source>
        <strain evidence="2 3">DW4-2</strain>
    </source>
</reference>
<gene>
    <name evidence="2" type="ORF">JW592_20120</name>
</gene>
<dbReference type="RefSeq" id="WP_209266564.1">
    <property type="nucleotide sequence ID" value="NZ_JAFFZN010000019.1"/>
</dbReference>
<dbReference type="Proteomes" id="UP001518976">
    <property type="component" value="Unassembled WGS sequence"/>
</dbReference>
<protein>
    <recommendedName>
        <fullName evidence="4">HEAT repeat domain-containing protein</fullName>
    </recommendedName>
</protein>
<proteinExistence type="predicted"/>
<feature type="region of interest" description="Disordered" evidence="1">
    <location>
        <begin position="1"/>
        <end position="20"/>
    </location>
</feature>
<accession>A0ABS3WX95</accession>
<comment type="caution">
    <text evidence="2">The sequence shown here is derived from an EMBL/GenBank/DDBJ whole genome shotgun (WGS) entry which is preliminary data.</text>
</comment>